<dbReference type="Proteomes" id="UP001583186">
    <property type="component" value="Unassembled WGS sequence"/>
</dbReference>
<keyword evidence="5" id="KW-1185">Reference proteome</keyword>
<accession>A0ABR3Z325</accession>
<organism evidence="4 5">
    <name type="scientific">Sporothrix stenoceras</name>
    <dbReference type="NCBI Taxonomy" id="5173"/>
    <lineage>
        <taxon>Eukaryota</taxon>
        <taxon>Fungi</taxon>
        <taxon>Dikarya</taxon>
        <taxon>Ascomycota</taxon>
        <taxon>Pezizomycotina</taxon>
        <taxon>Sordariomycetes</taxon>
        <taxon>Sordariomycetidae</taxon>
        <taxon>Ophiostomatales</taxon>
        <taxon>Ophiostomataceae</taxon>
        <taxon>Sporothrix</taxon>
    </lineage>
</organism>
<evidence type="ECO:0000256" key="3">
    <source>
        <dbReference type="ARBA" id="ARBA00023002"/>
    </source>
</evidence>
<evidence type="ECO:0000313" key="5">
    <source>
        <dbReference type="Proteomes" id="UP001583186"/>
    </source>
</evidence>
<dbReference type="Gene3D" id="3.40.50.720">
    <property type="entry name" value="NAD(P)-binding Rossmann-like Domain"/>
    <property type="match status" value="1"/>
</dbReference>
<dbReference type="InterPro" id="IPR020904">
    <property type="entry name" value="Sc_DH/Rdtase_CS"/>
</dbReference>
<evidence type="ECO:0008006" key="6">
    <source>
        <dbReference type="Google" id="ProtNLM"/>
    </source>
</evidence>
<dbReference type="InterPro" id="IPR002347">
    <property type="entry name" value="SDR_fam"/>
</dbReference>
<comment type="caution">
    <text evidence="4">The sequence shown here is derived from an EMBL/GenBank/DDBJ whole genome shotgun (WGS) entry which is preliminary data.</text>
</comment>
<keyword evidence="2" id="KW-0521">NADP</keyword>
<dbReference type="Pfam" id="PF00106">
    <property type="entry name" value="adh_short"/>
    <property type="match status" value="1"/>
</dbReference>
<name>A0ABR3Z325_9PEZI</name>
<evidence type="ECO:0000256" key="1">
    <source>
        <dbReference type="ARBA" id="ARBA00006484"/>
    </source>
</evidence>
<evidence type="ECO:0000313" key="4">
    <source>
        <dbReference type="EMBL" id="KAL1895028.1"/>
    </source>
</evidence>
<gene>
    <name evidence="4" type="ORF">Sste5346_005448</name>
</gene>
<reference evidence="4 5" key="1">
    <citation type="journal article" date="2024" name="IMA Fungus">
        <title>IMA Genome - F19 : A genome assembly and annotation guide to empower mycologists, including annotated draft genome sequences of Ceratocystis pirilliformis, Diaporthe australafricana, Fusarium ophioides, Paecilomyces lecythidis, and Sporothrix stenoceras.</title>
        <authorList>
            <person name="Aylward J."/>
            <person name="Wilson A.M."/>
            <person name="Visagie C.M."/>
            <person name="Spraker J."/>
            <person name="Barnes I."/>
            <person name="Buitendag C."/>
            <person name="Ceriani C."/>
            <person name="Del Mar Angel L."/>
            <person name="du Plessis D."/>
            <person name="Fuchs T."/>
            <person name="Gasser K."/>
            <person name="Kramer D."/>
            <person name="Li W."/>
            <person name="Munsamy K."/>
            <person name="Piso A."/>
            <person name="Price J.L."/>
            <person name="Sonnekus B."/>
            <person name="Thomas C."/>
            <person name="van der Nest A."/>
            <person name="van Dijk A."/>
            <person name="van Heerden A."/>
            <person name="van Vuuren N."/>
            <person name="Yilmaz N."/>
            <person name="Duong T.A."/>
            <person name="van der Merwe N.A."/>
            <person name="Wingfield M.J."/>
            <person name="Wingfield B.D."/>
        </authorList>
    </citation>
    <scope>NUCLEOTIDE SEQUENCE [LARGE SCALE GENOMIC DNA]</scope>
    <source>
        <strain evidence="4 5">CMW 5346</strain>
    </source>
</reference>
<comment type="similarity">
    <text evidence="1">Belongs to the short-chain dehydrogenases/reductases (SDR) family.</text>
</comment>
<dbReference type="EMBL" id="JAWCUI010000029">
    <property type="protein sequence ID" value="KAL1895028.1"/>
    <property type="molecule type" value="Genomic_DNA"/>
</dbReference>
<dbReference type="PANTHER" id="PTHR44229">
    <property type="entry name" value="15-HYDROXYPROSTAGLANDIN DEHYDROGENASE [NAD(+)]"/>
    <property type="match status" value="1"/>
</dbReference>
<protein>
    <recommendedName>
        <fullName evidence="6">NAD(P)-binding protein</fullName>
    </recommendedName>
</protein>
<keyword evidence="3" id="KW-0560">Oxidoreductase</keyword>
<proteinExistence type="inferred from homology"/>
<dbReference type="PRINTS" id="PR00081">
    <property type="entry name" value="GDHRDH"/>
</dbReference>
<dbReference type="SUPFAM" id="SSF51735">
    <property type="entry name" value="NAD(P)-binding Rossmann-fold domains"/>
    <property type="match status" value="1"/>
</dbReference>
<dbReference type="InterPro" id="IPR036291">
    <property type="entry name" value="NAD(P)-bd_dom_sf"/>
</dbReference>
<evidence type="ECO:0000256" key="2">
    <source>
        <dbReference type="ARBA" id="ARBA00022857"/>
    </source>
</evidence>
<dbReference type="PROSITE" id="PS00061">
    <property type="entry name" value="ADH_SHORT"/>
    <property type="match status" value="1"/>
</dbReference>
<dbReference type="PANTHER" id="PTHR44229:SF4">
    <property type="entry name" value="15-HYDROXYPROSTAGLANDIN DEHYDROGENASE [NAD(+)]"/>
    <property type="match status" value="1"/>
</dbReference>
<sequence length="298" mass="32421">MSYKGETAYITGGASGIARSLADRLVERGMKVVVADWNIEGANKAAKELNEAAGSSDNSTAWAVEVDVSNWESQKKAFEFAVEKLGGRVDYVFPVAGITERDWTPVKPKGSEFAKPNLQVFDVNGTGPIYTTSLAVQHFRDQEPNKYAFRGKIVIVSSGCGFYYMPSLPIYTASKHAIVGFVRTYGRLITEENITLNTLCPNIVRTGISSGEFYDKAGKDGLLVETEGLLQAFEALLGDAPGSGDAIEVLPGDGGFRVKERPEYTNEKCQISVDMVQERTYNAFKAKREAEAAAQAQT</sequence>